<protein>
    <recommendedName>
        <fullName evidence="4">Cupin domain-containing protein</fullName>
    </recommendedName>
</protein>
<dbReference type="InterPro" id="IPR011051">
    <property type="entry name" value="RmlC_Cupin_sf"/>
</dbReference>
<feature type="chain" id="PRO_5012714838" description="Cupin domain-containing protein" evidence="1">
    <location>
        <begin position="21"/>
        <end position="128"/>
    </location>
</feature>
<keyword evidence="1" id="KW-0732">Signal</keyword>
<dbReference type="AlphaFoldDB" id="A0A238VFC3"/>
<evidence type="ECO:0000313" key="3">
    <source>
        <dbReference type="Proteomes" id="UP000198417"/>
    </source>
</evidence>
<reference evidence="2 3" key="1">
    <citation type="submission" date="2017-06" db="EMBL/GenBank/DDBJ databases">
        <authorList>
            <person name="Kim H.J."/>
            <person name="Triplett B.A."/>
        </authorList>
    </citation>
    <scope>NUCLEOTIDE SEQUENCE [LARGE SCALE GENOMIC DNA]</scope>
    <source>
        <strain evidence="2 3">DSM 29052</strain>
    </source>
</reference>
<dbReference type="SUPFAM" id="SSF51182">
    <property type="entry name" value="RmlC-like cupins"/>
    <property type="match status" value="1"/>
</dbReference>
<evidence type="ECO:0008006" key="4">
    <source>
        <dbReference type="Google" id="ProtNLM"/>
    </source>
</evidence>
<dbReference type="RefSeq" id="WP_089269049.1">
    <property type="nucleotide sequence ID" value="NZ_FZNN01000002.1"/>
</dbReference>
<dbReference type="OrthoDB" id="8447070at2"/>
<proteinExistence type="predicted"/>
<sequence>MRHFGISAAFMVTLALPAGAQELIERTELSRTPMTGSEVMEVVVAKLVLQPGAYIPKHAHPGDENSVVAIGGQMILPDGREVRFATDTPLNFAEGVVHGGLTVAGDTPLVIYTTHIVDKTKPFQMLAE</sequence>
<dbReference type="Proteomes" id="UP000198417">
    <property type="component" value="Unassembled WGS sequence"/>
</dbReference>
<dbReference type="InterPro" id="IPR014710">
    <property type="entry name" value="RmlC-like_jellyroll"/>
</dbReference>
<organism evidence="2 3">
    <name type="scientific">Puniceibacterium sediminis</name>
    <dbReference type="NCBI Taxonomy" id="1608407"/>
    <lineage>
        <taxon>Bacteria</taxon>
        <taxon>Pseudomonadati</taxon>
        <taxon>Pseudomonadota</taxon>
        <taxon>Alphaproteobacteria</taxon>
        <taxon>Rhodobacterales</taxon>
        <taxon>Paracoccaceae</taxon>
        <taxon>Puniceibacterium</taxon>
    </lineage>
</organism>
<gene>
    <name evidence="2" type="ORF">SAMN06265370_10266</name>
</gene>
<accession>A0A238VFC3</accession>
<dbReference type="Gene3D" id="2.60.120.10">
    <property type="entry name" value="Jelly Rolls"/>
    <property type="match status" value="1"/>
</dbReference>
<keyword evidence="3" id="KW-1185">Reference proteome</keyword>
<dbReference type="EMBL" id="FZNN01000002">
    <property type="protein sequence ID" value="SNR32911.1"/>
    <property type="molecule type" value="Genomic_DNA"/>
</dbReference>
<evidence type="ECO:0000256" key="1">
    <source>
        <dbReference type="SAM" id="SignalP"/>
    </source>
</evidence>
<feature type="signal peptide" evidence="1">
    <location>
        <begin position="1"/>
        <end position="20"/>
    </location>
</feature>
<name>A0A238VFC3_9RHOB</name>
<evidence type="ECO:0000313" key="2">
    <source>
        <dbReference type="EMBL" id="SNR32911.1"/>
    </source>
</evidence>